<gene>
    <name evidence="1" type="ORF">JG687_00016861</name>
</gene>
<protein>
    <submittedName>
        <fullName evidence="1">Uncharacterized protein</fullName>
    </submittedName>
</protein>
<dbReference type="Proteomes" id="UP000688947">
    <property type="component" value="Unassembled WGS sequence"/>
</dbReference>
<dbReference type="AlphaFoldDB" id="A0A8T1TSR6"/>
<dbReference type="EMBL" id="JAENGZ010001800">
    <property type="protein sequence ID" value="KAG6946183.1"/>
    <property type="molecule type" value="Genomic_DNA"/>
</dbReference>
<reference evidence="1" key="1">
    <citation type="submission" date="2021-01" db="EMBL/GenBank/DDBJ databases">
        <title>Phytophthora aleatoria, a newly-described species from Pinus radiata is distinct from Phytophthora cactorum isolates based on comparative genomics.</title>
        <authorList>
            <person name="Mcdougal R."/>
            <person name="Panda P."/>
            <person name="Williams N."/>
            <person name="Studholme D.J."/>
        </authorList>
    </citation>
    <scope>NUCLEOTIDE SEQUENCE</scope>
    <source>
        <strain evidence="1">NZFS 3830</strain>
    </source>
</reference>
<accession>A0A8T1TSR6</accession>
<evidence type="ECO:0000313" key="2">
    <source>
        <dbReference type="Proteomes" id="UP000688947"/>
    </source>
</evidence>
<sequence>MCQGLKVELLKVPPGATSVCQPADATWNDPLKRRLRAKWVELMREQLLAEDSTKPFMLKPPK</sequence>
<dbReference type="OrthoDB" id="88752at2759"/>
<name>A0A8T1TSR6_9STRA</name>
<comment type="caution">
    <text evidence="1">The sequence shown here is derived from an EMBL/GenBank/DDBJ whole genome shotgun (WGS) entry which is preliminary data.</text>
</comment>
<organism evidence="1 2">
    <name type="scientific">Phytophthora cactorum</name>
    <dbReference type="NCBI Taxonomy" id="29920"/>
    <lineage>
        <taxon>Eukaryota</taxon>
        <taxon>Sar</taxon>
        <taxon>Stramenopiles</taxon>
        <taxon>Oomycota</taxon>
        <taxon>Peronosporomycetes</taxon>
        <taxon>Peronosporales</taxon>
        <taxon>Peronosporaceae</taxon>
        <taxon>Phytophthora</taxon>
    </lineage>
</organism>
<evidence type="ECO:0000313" key="1">
    <source>
        <dbReference type="EMBL" id="KAG6946183.1"/>
    </source>
</evidence>
<proteinExistence type="predicted"/>